<accession>A0A4R4ZMB9</accession>
<keyword evidence="2" id="KW-1185">Reference proteome</keyword>
<dbReference type="SUPFAM" id="SSF143011">
    <property type="entry name" value="RelE-like"/>
    <property type="match status" value="1"/>
</dbReference>
<dbReference type="InterPro" id="IPR035093">
    <property type="entry name" value="RelE/ParE_toxin_dom_sf"/>
</dbReference>
<proteinExistence type="predicted"/>
<evidence type="ECO:0000313" key="1">
    <source>
        <dbReference type="EMBL" id="TDD59380.1"/>
    </source>
</evidence>
<gene>
    <name evidence="1" type="ORF">E1263_15160</name>
</gene>
<dbReference type="EMBL" id="SMKX01000036">
    <property type="protein sequence ID" value="TDD59380.1"/>
    <property type="molecule type" value="Genomic_DNA"/>
</dbReference>
<organism evidence="1 2">
    <name type="scientific">Kribbella antibiotica</name>
    <dbReference type="NCBI Taxonomy" id="190195"/>
    <lineage>
        <taxon>Bacteria</taxon>
        <taxon>Bacillati</taxon>
        <taxon>Actinomycetota</taxon>
        <taxon>Actinomycetes</taxon>
        <taxon>Propionibacteriales</taxon>
        <taxon>Kribbellaceae</taxon>
        <taxon>Kribbella</taxon>
    </lineage>
</organism>
<comment type="caution">
    <text evidence="1">The sequence shown here is derived from an EMBL/GenBank/DDBJ whole genome shotgun (WGS) entry which is preliminary data.</text>
</comment>
<sequence length="124" mass="14135">MTYTVAYTETYTKWLDELSATDRDRLRARVSLIADLGPGLGRPVVETIKSSCHPNMKELRSGTIRVLFVFDPVRRAVLLIGGDKAGQWEAWYRTNIPIADELYAEWLIELKKQPGPMNGRRKQG</sequence>
<reference evidence="1 2" key="1">
    <citation type="submission" date="2019-03" db="EMBL/GenBank/DDBJ databases">
        <title>Draft genome sequences of novel Actinobacteria.</title>
        <authorList>
            <person name="Sahin N."/>
            <person name="Ay H."/>
            <person name="Saygin H."/>
        </authorList>
    </citation>
    <scope>NUCLEOTIDE SEQUENCE [LARGE SCALE GENOMIC DNA]</scope>
    <source>
        <strain evidence="1 2">JCM 13523</strain>
    </source>
</reference>
<dbReference type="AlphaFoldDB" id="A0A4R4ZMB9"/>
<evidence type="ECO:0000313" key="2">
    <source>
        <dbReference type="Proteomes" id="UP000295124"/>
    </source>
</evidence>
<name>A0A4R4ZMB9_9ACTN</name>
<dbReference type="RefSeq" id="WP_132167941.1">
    <property type="nucleotide sequence ID" value="NZ_SMKX01000036.1"/>
</dbReference>
<protein>
    <submittedName>
        <fullName evidence="1">Diaminopimelate decarboxylase</fullName>
    </submittedName>
</protein>
<dbReference type="Proteomes" id="UP000295124">
    <property type="component" value="Unassembled WGS sequence"/>
</dbReference>
<dbReference type="Pfam" id="PF05973">
    <property type="entry name" value="Gp49"/>
    <property type="match status" value="1"/>
</dbReference>
<dbReference type="InterPro" id="IPR009241">
    <property type="entry name" value="HigB-like"/>
</dbReference>
<dbReference type="OrthoDB" id="330810at2"/>